<dbReference type="RefSeq" id="WP_173866706.1">
    <property type="nucleotide sequence ID" value="NZ_JAAWUU010000045.1"/>
</dbReference>
<organism evidence="1 2">
    <name type="scientific">Faecalicatena fissicatena</name>
    <dbReference type="NCBI Taxonomy" id="290055"/>
    <lineage>
        <taxon>Bacteria</taxon>
        <taxon>Bacillati</taxon>
        <taxon>Bacillota</taxon>
        <taxon>Clostridia</taxon>
        <taxon>Lachnospirales</taxon>
        <taxon>Lachnospiraceae</taxon>
        <taxon>Faecalicatena</taxon>
    </lineage>
</organism>
<dbReference type="Pfam" id="PF21983">
    <property type="entry name" value="NikA-like"/>
    <property type="match status" value="1"/>
</dbReference>
<reference evidence="1 2" key="1">
    <citation type="journal article" date="2020" name="Cell Host Microbe">
        <title>Functional and Genomic Variation between Human-Derived Isolates of Lachnospiraceae Reveals Inter- and Intra-Species Diversity.</title>
        <authorList>
            <person name="Sorbara M.T."/>
            <person name="Littmann E.R."/>
            <person name="Fontana E."/>
            <person name="Moody T.U."/>
            <person name="Kohout C.E."/>
            <person name="Gjonbalaj M."/>
            <person name="Eaton V."/>
            <person name="Seok R."/>
            <person name="Leiner I.M."/>
            <person name="Pamer E.G."/>
        </authorList>
    </citation>
    <scope>NUCLEOTIDE SEQUENCE [LARGE SCALE GENOMIC DNA]</scope>
    <source>
        <strain evidence="1 2">MSK.14.16</strain>
    </source>
</reference>
<dbReference type="EMBL" id="JAAWUZ010000013">
    <property type="protein sequence ID" value="NSG29749.1"/>
    <property type="molecule type" value="Genomic_DNA"/>
</dbReference>
<evidence type="ECO:0008006" key="3">
    <source>
        <dbReference type="Google" id="ProtNLM"/>
    </source>
</evidence>
<name>A0ABX2GYF1_9FIRM</name>
<dbReference type="SUPFAM" id="SSF47598">
    <property type="entry name" value="Ribbon-helix-helix"/>
    <property type="match status" value="1"/>
</dbReference>
<dbReference type="InterPro" id="IPR053842">
    <property type="entry name" value="NikA-like"/>
</dbReference>
<keyword evidence="2" id="KW-1185">Reference proteome</keyword>
<evidence type="ECO:0000313" key="2">
    <source>
        <dbReference type="Proteomes" id="UP000821846"/>
    </source>
</evidence>
<protein>
    <recommendedName>
        <fullName evidence="3">Ribbon-helix-helix protein, copG family</fullName>
    </recommendedName>
</protein>
<proteinExistence type="predicted"/>
<comment type="caution">
    <text evidence="1">The sequence shown here is derived from an EMBL/GenBank/DDBJ whole genome shotgun (WGS) entry which is preliminary data.</text>
</comment>
<evidence type="ECO:0000313" key="1">
    <source>
        <dbReference type="EMBL" id="NSG29749.1"/>
    </source>
</evidence>
<dbReference type="InterPro" id="IPR010985">
    <property type="entry name" value="Ribbon_hlx_hlx"/>
</dbReference>
<dbReference type="Gene3D" id="1.20.5.780">
    <property type="entry name" value="Single helix bin"/>
    <property type="match status" value="1"/>
</dbReference>
<sequence>MKNEKISLRCSNEEKEKIRKEAEERNLSISDYMIKKVCYETKQETDNTQKIIYEHRFYSLFNELKAKKISRKKYIKRMKKELEDHGSV</sequence>
<dbReference type="Proteomes" id="UP000821846">
    <property type="component" value="Unassembled WGS sequence"/>
</dbReference>
<accession>A0ABX2GYF1</accession>
<gene>
    <name evidence="1" type="ORF">HFM93_05555</name>
</gene>